<dbReference type="Pfam" id="PF00497">
    <property type="entry name" value="SBP_bac_3"/>
    <property type="match status" value="1"/>
</dbReference>
<sequence>MFNKRKLVLITSMIMATALVFVGCGSKNNEINQKSNEVKETKSIRIGTSGGYFPFTFVENDVLQGFEIDVWNEIGERLDYDVEFVTSKFSGLFGMLDTDRIDSISNQIAITEERKEKYIFTTPYVYDGAQLVVKTGNDSIKSLEDLKGKKVGVSLGSNYEQIIREFDVNNEIEIITYDGGAMEQEVALGRIDAFLMDKLSSVELIKKTGLDLQLAGDPVAFNENAFPFVKNEKNEELIEKINTTIEEMRADGTLSEISEKWLEMDITKK</sequence>
<dbReference type="PROSITE" id="PS01039">
    <property type="entry name" value="SBP_BACTERIAL_3"/>
    <property type="match status" value="1"/>
</dbReference>
<evidence type="ECO:0000256" key="3">
    <source>
        <dbReference type="ARBA" id="ARBA00022729"/>
    </source>
</evidence>
<feature type="chain" id="PRO_5038814021" evidence="5">
    <location>
        <begin position="23"/>
        <end position="269"/>
    </location>
</feature>
<comment type="subcellular location">
    <subcellularLocation>
        <location evidence="1">Cell envelope</location>
    </subcellularLocation>
</comment>
<dbReference type="SMART" id="SM00062">
    <property type="entry name" value="PBPb"/>
    <property type="match status" value="1"/>
</dbReference>
<comment type="similarity">
    <text evidence="2 4">Belongs to the bacterial solute-binding protein 3 family.</text>
</comment>
<dbReference type="EMBL" id="FQXM01000002">
    <property type="protein sequence ID" value="SHH18977.1"/>
    <property type="molecule type" value="Genomic_DNA"/>
</dbReference>
<evidence type="ECO:0000313" key="8">
    <source>
        <dbReference type="EMBL" id="SHH18977.1"/>
    </source>
</evidence>
<dbReference type="RefSeq" id="WP_073336382.1">
    <property type="nucleotide sequence ID" value="NZ_FQXM01000002.1"/>
</dbReference>
<evidence type="ECO:0000256" key="5">
    <source>
        <dbReference type="SAM" id="SignalP"/>
    </source>
</evidence>
<dbReference type="CDD" id="cd13709">
    <property type="entry name" value="PBP2_YxeM"/>
    <property type="match status" value="1"/>
</dbReference>
<protein>
    <submittedName>
        <fullName evidence="8">Amino acid ABC transporter substrate-binding protein, PAAT family (TC 3.A.1.3.-)</fullName>
    </submittedName>
</protein>
<reference evidence="8 9" key="1">
    <citation type="submission" date="2016-11" db="EMBL/GenBank/DDBJ databases">
        <authorList>
            <person name="Jaros S."/>
            <person name="Januszkiewicz K."/>
            <person name="Wedrychowicz H."/>
        </authorList>
    </citation>
    <scope>NUCLEOTIDE SEQUENCE [LARGE SCALE GENOMIC DNA]</scope>
    <source>
        <strain evidence="8 9">DSM 8605</strain>
    </source>
</reference>
<name>A0A1M5QXQ8_9CLOT</name>
<dbReference type="InterPro" id="IPR001638">
    <property type="entry name" value="Solute-binding_3/MltF_N"/>
</dbReference>
<evidence type="ECO:0000313" key="9">
    <source>
        <dbReference type="Proteomes" id="UP000184447"/>
    </source>
</evidence>
<dbReference type="GO" id="GO:0015276">
    <property type="term" value="F:ligand-gated monoatomic ion channel activity"/>
    <property type="evidence" value="ECO:0007669"/>
    <property type="project" value="InterPro"/>
</dbReference>
<dbReference type="InterPro" id="IPR001320">
    <property type="entry name" value="Iontro_rcpt_C"/>
</dbReference>
<accession>A0A1M5QXQ8</accession>
<dbReference type="InterPro" id="IPR018313">
    <property type="entry name" value="SBP_3_CS"/>
</dbReference>
<dbReference type="SMART" id="SM00079">
    <property type="entry name" value="PBPe"/>
    <property type="match status" value="1"/>
</dbReference>
<evidence type="ECO:0000256" key="2">
    <source>
        <dbReference type="ARBA" id="ARBA00010333"/>
    </source>
</evidence>
<evidence type="ECO:0000256" key="4">
    <source>
        <dbReference type="RuleBase" id="RU003744"/>
    </source>
</evidence>
<dbReference type="PROSITE" id="PS51257">
    <property type="entry name" value="PROKAR_LIPOPROTEIN"/>
    <property type="match status" value="1"/>
</dbReference>
<dbReference type="Gene3D" id="3.40.190.10">
    <property type="entry name" value="Periplasmic binding protein-like II"/>
    <property type="match status" value="2"/>
</dbReference>
<dbReference type="SUPFAM" id="SSF53850">
    <property type="entry name" value="Periplasmic binding protein-like II"/>
    <property type="match status" value="1"/>
</dbReference>
<evidence type="ECO:0000259" key="7">
    <source>
        <dbReference type="SMART" id="SM00079"/>
    </source>
</evidence>
<dbReference type="GO" id="GO:0016020">
    <property type="term" value="C:membrane"/>
    <property type="evidence" value="ECO:0007669"/>
    <property type="project" value="InterPro"/>
</dbReference>
<dbReference type="PANTHER" id="PTHR35936">
    <property type="entry name" value="MEMBRANE-BOUND LYTIC MUREIN TRANSGLYCOSYLASE F"/>
    <property type="match status" value="1"/>
</dbReference>
<dbReference type="Proteomes" id="UP000184447">
    <property type="component" value="Unassembled WGS sequence"/>
</dbReference>
<gene>
    <name evidence="8" type="ORF">SAMN02745207_00366</name>
</gene>
<dbReference type="STRING" id="1121316.SAMN02745207_00366"/>
<dbReference type="GO" id="GO:0030313">
    <property type="term" value="C:cell envelope"/>
    <property type="evidence" value="ECO:0007669"/>
    <property type="project" value="UniProtKB-SubCell"/>
</dbReference>
<organism evidence="8 9">
    <name type="scientific">Clostridium grantii DSM 8605</name>
    <dbReference type="NCBI Taxonomy" id="1121316"/>
    <lineage>
        <taxon>Bacteria</taxon>
        <taxon>Bacillati</taxon>
        <taxon>Bacillota</taxon>
        <taxon>Clostridia</taxon>
        <taxon>Eubacteriales</taxon>
        <taxon>Clostridiaceae</taxon>
        <taxon>Clostridium</taxon>
    </lineage>
</organism>
<evidence type="ECO:0000259" key="6">
    <source>
        <dbReference type="SMART" id="SM00062"/>
    </source>
</evidence>
<dbReference type="AlphaFoldDB" id="A0A1M5QXQ8"/>
<feature type="domain" description="Solute-binding protein family 3/N-terminal" evidence="6">
    <location>
        <begin position="43"/>
        <end position="265"/>
    </location>
</feature>
<feature type="domain" description="Ionotropic glutamate receptor C-terminal" evidence="7">
    <location>
        <begin position="43"/>
        <end position="264"/>
    </location>
</feature>
<evidence type="ECO:0000256" key="1">
    <source>
        <dbReference type="ARBA" id="ARBA00004196"/>
    </source>
</evidence>
<feature type="signal peptide" evidence="5">
    <location>
        <begin position="1"/>
        <end position="22"/>
    </location>
</feature>
<keyword evidence="3 5" id="KW-0732">Signal</keyword>
<proteinExistence type="inferred from homology"/>
<keyword evidence="9" id="KW-1185">Reference proteome</keyword>
<dbReference type="PANTHER" id="PTHR35936:SF19">
    <property type="entry name" value="AMINO-ACID-BINDING PROTEIN YXEM-RELATED"/>
    <property type="match status" value="1"/>
</dbReference>